<evidence type="ECO:0000256" key="3">
    <source>
        <dbReference type="ARBA" id="ARBA00023125"/>
    </source>
</evidence>
<feature type="region of interest" description="Disordered" evidence="7">
    <location>
        <begin position="1660"/>
        <end position="1682"/>
    </location>
</feature>
<reference evidence="10 11" key="1">
    <citation type="submission" date="2014-04" db="EMBL/GenBank/DDBJ databases">
        <authorList>
            <consortium name="DOE Joint Genome Institute"/>
            <person name="Kuo A."/>
            <person name="Gay G."/>
            <person name="Dore J."/>
            <person name="Kohler A."/>
            <person name="Nagy L.G."/>
            <person name="Floudas D."/>
            <person name="Copeland A."/>
            <person name="Barry K.W."/>
            <person name="Cichocki N."/>
            <person name="Veneault-Fourrey C."/>
            <person name="LaButti K."/>
            <person name="Lindquist E.A."/>
            <person name="Lipzen A."/>
            <person name="Lundell T."/>
            <person name="Morin E."/>
            <person name="Murat C."/>
            <person name="Sun H."/>
            <person name="Tunlid A."/>
            <person name="Henrissat B."/>
            <person name="Grigoriev I.V."/>
            <person name="Hibbett D.S."/>
            <person name="Martin F."/>
            <person name="Nordberg H.P."/>
            <person name="Cantor M.N."/>
            <person name="Hua S.X."/>
        </authorList>
    </citation>
    <scope>NUCLEOTIDE SEQUENCE [LARGE SCALE GENOMIC DNA]</scope>
    <source>
        <strain evidence="11">h7</strain>
    </source>
</reference>
<dbReference type="GO" id="GO:0006384">
    <property type="term" value="P:transcription initiation at RNA polymerase III promoter"/>
    <property type="evidence" value="ECO:0007669"/>
    <property type="project" value="InterPro"/>
</dbReference>
<reference evidence="11" key="2">
    <citation type="submission" date="2015-01" db="EMBL/GenBank/DDBJ databases">
        <title>Evolutionary Origins and Diversification of the Mycorrhizal Mutualists.</title>
        <authorList>
            <consortium name="DOE Joint Genome Institute"/>
            <consortium name="Mycorrhizal Genomics Consortium"/>
            <person name="Kohler A."/>
            <person name="Kuo A."/>
            <person name="Nagy L.G."/>
            <person name="Floudas D."/>
            <person name="Copeland A."/>
            <person name="Barry K.W."/>
            <person name="Cichocki N."/>
            <person name="Veneault-Fourrey C."/>
            <person name="LaButti K."/>
            <person name="Lindquist E.A."/>
            <person name="Lipzen A."/>
            <person name="Lundell T."/>
            <person name="Morin E."/>
            <person name="Murat C."/>
            <person name="Riley R."/>
            <person name="Ohm R."/>
            <person name="Sun H."/>
            <person name="Tunlid A."/>
            <person name="Henrissat B."/>
            <person name="Grigoriev I.V."/>
            <person name="Hibbett D.S."/>
            <person name="Martin F."/>
        </authorList>
    </citation>
    <scope>NUCLEOTIDE SEQUENCE [LARGE SCALE GENOMIC DNA]</scope>
    <source>
        <strain evidence="11">h7</strain>
    </source>
</reference>
<evidence type="ECO:0000256" key="6">
    <source>
        <dbReference type="SAM" id="Coils"/>
    </source>
</evidence>
<keyword evidence="11" id="KW-1185">Reference proteome</keyword>
<dbReference type="SUPFAM" id="SSF46785">
    <property type="entry name" value="Winged helix' DNA-binding domain"/>
    <property type="match status" value="1"/>
</dbReference>
<dbReference type="OrthoDB" id="68020at2759"/>
<protein>
    <submittedName>
        <fullName evidence="10">Uncharacterized protein</fullName>
    </submittedName>
</protein>
<keyword evidence="2" id="KW-0597">Phosphoprotein</keyword>
<dbReference type="InterPro" id="IPR017956">
    <property type="entry name" value="AT_hook_DNA-bd_motif"/>
</dbReference>
<dbReference type="Pfam" id="PF04182">
    <property type="entry name" value="B-block_TFIIIC"/>
    <property type="match status" value="1"/>
</dbReference>
<dbReference type="SMART" id="SM00384">
    <property type="entry name" value="AT_hook"/>
    <property type="match status" value="3"/>
</dbReference>
<keyword evidence="6" id="KW-0175">Coiled coil</keyword>
<dbReference type="STRING" id="686832.A0A0C2Z3V2"/>
<evidence type="ECO:0000313" key="11">
    <source>
        <dbReference type="Proteomes" id="UP000053424"/>
    </source>
</evidence>
<dbReference type="InterPro" id="IPR036390">
    <property type="entry name" value="WH_DNA-bd_sf"/>
</dbReference>
<dbReference type="PANTHER" id="PTHR15180">
    <property type="entry name" value="GENERAL TRANSCRIPTION FACTOR 3C POLYPEPTIDE 1"/>
    <property type="match status" value="1"/>
</dbReference>
<evidence type="ECO:0000313" key="10">
    <source>
        <dbReference type="EMBL" id="KIM47907.1"/>
    </source>
</evidence>
<feature type="compositionally biased region" description="Polar residues" evidence="7">
    <location>
        <begin position="616"/>
        <end position="627"/>
    </location>
</feature>
<accession>A0A0C2Z3V2</accession>
<dbReference type="CDD" id="cd16169">
    <property type="entry name" value="Tau138_eWH"/>
    <property type="match status" value="1"/>
</dbReference>
<evidence type="ECO:0000256" key="7">
    <source>
        <dbReference type="SAM" id="MobiDB-lite"/>
    </source>
</evidence>
<feature type="region of interest" description="Disordered" evidence="7">
    <location>
        <begin position="518"/>
        <end position="704"/>
    </location>
</feature>
<feature type="domain" description="B-block binding subunit of TFIIIC" evidence="8">
    <location>
        <begin position="147"/>
        <end position="212"/>
    </location>
</feature>
<dbReference type="InterPro" id="IPR044210">
    <property type="entry name" value="Tfc3-like"/>
</dbReference>
<evidence type="ECO:0000256" key="5">
    <source>
        <dbReference type="ARBA" id="ARBA00023242"/>
    </source>
</evidence>
<dbReference type="GO" id="GO:0005634">
    <property type="term" value="C:nucleus"/>
    <property type="evidence" value="ECO:0007669"/>
    <property type="project" value="UniProtKB-SubCell"/>
</dbReference>
<feature type="compositionally biased region" description="Polar residues" evidence="7">
    <location>
        <begin position="1671"/>
        <end position="1680"/>
    </location>
</feature>
<dbReference type="Pfam" id="PF20222">
    <property type="entry name" value="DUF6581"/>
    <property type="match status" value="1"/>
</dbReference>
<keyword evidence="3" id="KW-0238">DNA-binding</keyword>
<name>A0A0C2Z3V2_HEBCY</name>
<feature type="region of interest" description="Disordered" evidence="7">
    <location>
        <begin position="86"/>
        <end position="108"/>
    </location>
</feature>
<dbReference type="InterPro" id="IPR035625">
    <property type="entry name" value="Tfc3-like_eWH"/>
</dbReference>
<dbReference type="GO" id="GO:0003677">
    <property type="term" value="F:DNA binding"/>
    <property type="evidence" value="ECO:0007669"/>
    <property type="project" value="UniProtKB-KW"/>
</dbReference>
<evidence type="ECO:0000259" key="8">
    <source>
        <dbReference type="Pfam" id="PF04182"/>
    </source>
</evidence>
<dbReference type="InterPro" id="IPR046488">
    <property type="entry name" value="Sfc3/Tfc3_C"/>
</dbReference>
<sequence length="2026" mass="228053">MDELVHHCLREIAFDGNLGSGVARLKDFIVDFYAHASHPQIPDDAFCAFVWSLVVQQPTIIMGLLDPSIKSQVWIAPQVSSKRKAIANGTDRVESRPPTLEPVPQPKTTPVEQLREIYGDRLRLAVDPEAIFAAVTDSHIRSSKMSPMVYSALQIITRGRDAGVTVVELGKQSGYDQKTCFYLVRQLTELGLVMKVRRGGVGTHFCLHKYFFERNSSWKAIRDEEDQAANAQAKDQGNSIRGMDKFPEDDTDTEDSDSLNFTPIDARHLSSLPLISARVIRLLKASKNRIHASNNMLITLGFSNPNKTDRRFFQSRIREMIQQRLIEKVVVPSNKKKSPNTSVKCFRLVSKSGDAFTPLDTESISCDQEEDDIDDVTLGQNGIKLNTTIHKQIVDLLDESGISGMTLNELSSSLCHFDKRTIELLLARADKVYPPTHLSDLRLASIMETHGRERRHRYFTVANYRKLVAQEELDKNCAGYADTDLDNVGGFLPISTGLFYDTETSLVQYLDAFNDTDKTRYRKPKKPPKNPILPDGKTKRGRPRKNPAERESLVTESIQKNKRKRAEVDETSTQGFPTETPDEPTKKRPRLRTEVEEQSVPKRGRGRPPKLKDTDNVLNSPKCLTTTSKERGRPRNLHNGSEPLESSGASPVEQPENDTRDIIVSLPEPNELTEKTSTIRQRGRHGSRSPHSSPVLDNTDTMAGCEGSVGTNVTLEIVQDKEIESTDSQVQALDFEPSTAVNVISTPTSGLSRVNVSHLRRENELIRLVGSAGGIVNVQTREFYDEHTRLLESLADAGEPTSAPPGTRTDKRTMSSTFSNLEKKGRVKQLKTSIITPTGLNRPATIVYLPHIDQGQLNSFLADLARVSQVPASQFTSFVKIDQKLEYGASSTPSSRGNLPLQLLQLDHHGKNEKERWSKNTSRANQLFTYEDSTIREVFLAERTTIAQTYGFIVGKAIRCRELHLSAIRGFETGNPSPNILSHEKKIIDLSFFCQDLPLDTYCSLVSPLGYDEDLLDFLGNEETRKTVVRDLPPNLQTALNFNRTRPRSRILDLLEILRCLGLVSPLRLSSSGTPFLTYSPIGQPKMSFELAPLDGWTSNTPMLAPIHWHFHESIPIYLWALSESQPPYWKTVEAKCTADALALWEDFREACLNPDNRDNFHQMEKAQTIQNTASGARSLRRAASWRSGYFLTWHQTQYLKQYINASSGATPLQNPNEIERRCQLNKLCWVTSAPHKAVEGFFISARGKILKALERTKEKAKKTQERADETKLSLAKKAEEARKQREQEWIALLLNTHPEMLTGPSAIRVERIRSQFLQAGSTKDVSRWEKEIQAALREADLASSKALKISTKRAITAKPIPTNSNQPQTLSSPLETSIQNLIELQGPPQYNAAKRKGKKARGLNNEELQKPPRRHRFQWNPEFDELARDASVIIRARCRNMPRLDWAAFEQVFPTVPRNTVRQRLSHIKETPGNEAYLRRLEDTWYELWLKYRGTAVLPDGDYQSPSQFDLVKHIEFLRANLDKNALRVGLAHATERTNILIPSDIDAIRGQFDAVEPEKTAPEWDFIWNTLIEEGREKKMKGLALARCKEDFVPGRASISDDLVLAEGALKMVMGTPHELYDTEHGSSVLRSRGDEAIHNATKSLLFRGVLSKLQRDPLKQGPGRQLKISESNQNATGGNIARDTFQDAVSLLEAIDPNDKTWHDWPLTATDGDCATLIELASEDKVDFAIDTSLPQSARPALDWNSKKADDDQIETAIAVRYCFAGEGQEQTVSAPQTTFVQETEDFPKPGDGGPGHGINIDNNAACCREMASHGLGDCLACLDEAWATFSDTLDPENRNDAIWILDTVRQTKEVGVRKSDLLASAGPRASRVPFLINQLIEAEVPQLYWTGYDSLVLTTAQHVAKWSVVVSKSPLINEFPRRWLDIKGTKIADFWQAALRAVMGLVIFRPGITQAEIRWRLRSVYDRQEVNEIVRFLQTEGYLAARHVHTSVWTECGIYAPFDEEEESQVYWFIGDKHWYQV</sequence>
<dbReference type="InterPro" id="IPR007309">
    <property type="entry name" value="TFIIIC_Bblock-bd"/>
</dbReference>
<feature type="coiled-coil region" evidence="6">
    <location>
        <begin position="1251"/>
        <end position="1281"/>
    </location>
</feature>
<evidence type="ECO:0000256" key="2">
    <source>
        <dbReference type="ARBA" id="ARBA00022553"/>
    </source>
</evidence>
<feature type="domain" description="Transcription factor tau subunit sfc3/Tfc3 C-terminal" evidence="9">
    <location>
        <begin position="1414"/>
        <end position="1764"/>
    </location>
</feature>
<dbReference type="HOGENOM" id="CLU_000498_0_0_1"/>
<feature type="region of interest" description="Disordered" evidence="7">
    <location>
        <begin position="225"/>
        <end position="257"/>
    </location>
</feature>
<feature type="compositionally biased region" description="Basic and acidic residues" evidence="7">
    <location>
        <begin position="583"/>
        <end position="595"/>
    </location>
</feature>
<proteinExistence type="predicted"/>
<dbReference type="GO" id="GO:0000127">
    <property type="term" value="C:transcription factor TFIIIC complex"/>
    <property type="evidence" value="ECO:0007669"/>
    <property type="project" value="InterPro"/>
</dbReference>
<feature type="compositionally biased region" description="Polar residues" evidence="7">
    <location>
        <begin position="229"/>
        <end position="239"/>
    </location>
</feature>
<organism evidence="10 11">
    <name type="scientific">Hebeloma cylindrosporum</name>
    <dbReference type="NCBI Taxonomy" id="76867"/>
    <lineage>
        <taxon>Eukaryota</taxon>
        <taxon>Fungi</taxon>
        <taxon>Dikarya</taxon>
        <taxon>Basidiomycota</taxon>
        <taxon>Agaricomycotina</taxon>
        <taxon>Agaricomycetes</taxon>
        <taxon>Agaricomycetidae</taxon>
        <taxon>Agaricales</taxon>
        <taxon>Agaricineae</taxon>
        <taxon>Hymenogastraceae</taxon>
        <taxon>Hebeloma</taxon>
    </lineage>
</organism>
<evidence type="ECO:0000256" key="1">
    <source>
        <dbReference type="ARBA" id="ARBA00004123"/>
    </source>
</evidence>
<comment type="subcellular location">
    <subcellularLocation>
        <location evidence="1">Nucleus</location>
    </subcellularLocation>
</comment>
<keyword evidence="4" id="KW-0804">Transcription</keyword>
<evidence type="ECO:0000256" key="4">
    <source>
        <dbReference type="ARBA" id="ARBA00023163"/>
    </source>
</evidence>
<keyword evidence="5" id="KW-0539">Nucleus</keyword>
<dbReference type="GO" id="GO:0042791">
    <property type="term" value="P:5S class rRNA transcription by RNA polymerase III"/>
    <property type="evidence" value="ECO:0007669"/>
    <property type="project" value="TreeGrafter"/>
</dbReference>
<dbReference type="Proteomes" id="UP000053424">
    <property type="component" value="Unassembled WGS sequence"/>
</dbReference>
<dbReference type="PANTHER" id="PTHR15180:SF1">
    <property type="entry name" value="GENERAL TRANSCRIPTION FACTOR 3C POLYPEPTIDE 1"/>
    <property type="match status" value="1"/>
</dbReference>
<dbReference type="PRINTS" id="PR00929">
    <property type="entry name" value="ATHOOK"/>
</dbReference>
<dbReference type="EMBL" id="KN831769">
    <property type="protein sequence ID" value="KIM47907.1"/>
    <property type="molecule type" value="Genomic_DNA"/>
</dbReference>
<evidence type="ECO:0000259" key="9">
    <source>
        <dbReference type="Pfam" id="PF20222"/>
    </source>
</evidence>
<gene>
    <name evidence="10" type="ORF">M413DRAFT_439604</name>
</gene>